<keyword evidence="1" id="KW-0812">Transmembrane</keyword>
<feature type="transmembrane region" description="Helical" evidence="1">
    <location>
        <begin position="20"/>
        <end position="39"/>
    </location>
</feature>
<feature type="transmembrane region" description="Helical" evidence="1">
    <location>
        <begin position="129"/>
        <end position="153"/>
    </location>
</feature>
<dbReference type="EMBL" id="AYYO01000016">
    <property type="protein sequence ID" value="KRM55645.1"/>
    <property type="molecule type" value="Genomic_DNA"/>
</dbReference>
<feature type="transmembrane region" description="Helical" evidence="1">
    <location>
        <begin position="79"/>
        <end position="103"/>
    </location>
</feature>
<feature type="transmembrane region" description="Helical" evidence="1">
    <location>
        <begin position="197"/>
        <end position="213"/>
    </location>
</feature>
<keyword evidence="1" id="KW-0472">Membrane</keyword>
<feature type="transmembrane region" description="Helical" evidence="1">
    <location>
        <begin position="240"/>
        <end position="260"/>
    </location>
</feature>
<keyword evidence="3" id="KW-1185">Reference proteome</keyword>
<feature type="transmembrane region" description="Helical" evidence="1">
    <location>
        <begin position="506"/>
        <end position="530"/>
    </location>
</feature>
<evidence type="ECO:0000313" key="3">
    <source>
        <dbReference type="Proteomes" id="UP000051679"/>
    </source>
</evidence>
<feature type="transmembrane region" description="Helical" evidence="1">
    <location>
        <begin position="467"/>
        <end position="486"/>
    </location>
</feature>
<evidence type="ECO:0000313" key="2">
    <source>
        <dbReference type="EMBL" id="KRM55645.1"/>
    </source>
</evidence>
<dbReference type="PATRIC" id="fig|1291052.5.peg.1168"/>
<name>A0A0R1ZL16_9LACO</name>
<feature type="transmembrane region" description="Helical" evidence="1">
    <location>
        <begin position="441"/>
        <end position="460"/>
    </location>
</feature>
<proteinExistence type="predicted"/>
<feature type="transmembrane region" description="Helical" evidence="1">
    <location>
        <begin position="299"/>
        <end position="320"/>
    </location>
</feature>
<accession>A0A0R1ZL16</accession>
<feature type="transmembrane region" description="Helical" evidence="1">
    <location>
        <begin position="354"/>
        <end position="375"/>
    </location>
</feature>
<feature type="transmembrane region" description="Helical" evidence="1">
    <location>
        <begin position="396"/>
        <end position="421"/>
    </location>
</feature>
<sequence>MNAKFGKSGFLTRFYLRRDWLRIFFWILGLAGLMGAAAAKFDGLYGTEKALNSIAETLKTPAMVSLFGPFSDAVKTNPAIIYAAEMMVFMGLFAAMMNIYFAVRNTRAEEDSGVAELVRAHAIGKQSQLLAATLELIVINLLAGIIEAAGLQAANMTGSTVEGDWLFGLGLAAFGLMFGAFSLLIAQLVSSGRAATMSSYLLLGVLFIARMGTDVKNTDYTWYTIFGWIEKLSIYVDNNWAPIILMLGATVVTGGIAFLVNGTRDVGAGVFPQRSGRKRASVFLAGPLSLVTRLERTSIIVWLISMPILGASYGSIFGTVGDLMKTNPALTKLMGAAAVNQAARAVILSFAGKLSIIVALVATIPALITLLKINGDEKKGYLEQIHARGISRFKIFGSYTLVGLLTGSIGLFLGIIGMGAAGNTTMKHPIALTRFLRGFVGYWPALLVIIGITLIIVAYLPRIQQFVWILPIYGLFSLYLGPMMDLPKWMTKITPYGWINNVPTAHINWGTFSWMTALGLALIVLAYVGYRRRDLTTN</sequence>
<protein>
    <submittedName>
        <fullName evidence="2">ABC transporter permease</fullName>
    </submittedName>
</protein>
<dbReference type="AlphaFoldDB" id="A0A0R1ZL16"/>
<dbReference type="OrthoDB" id="2014935at2"/>
<dbReference type="STRING" id="1291052.FC18_GL001150"/>
<dbReference type="Proteomes" id="UP000051679">
    <property type="component" value="Unassembled WGS sequence"/>
</dbReference>
<evidence type="ECO:0000256" key="1">
    <source>
        <dbReference type="SAM" id="Phobius"/>
    </source>
</evidence>
<reference evidence="2 3" key="1">
    <citation type="journal article" date="2015" name="Genome Announc.">
        <title>Expanding the biotechnology potential of lactobacilli through comparative genomics of 213 strains and associated genera.</title>
        <authorList>
            <person name="Sun Z."/>
            <person name="Harris H.M."/>
            <person name="McCann A."/>
            <person name="Guo C."/>
            <person name="Argimon S."/>
            <person name="Zhang W."/>
            <person name="Yang X."/>
            <person name="Jeffery I.B."/>
            <person name="Cooney J.C."/>
            <person name="Kagawa T.F."/>
            <person name="Liu W."/>
            <person name="Song Y."/>
            <person name="Salvetti E."/>
            <person name="Wrobel A."/>
            <person name="Rasinkangas P."/>
            <person name="Parkhill J."/>
            <person name="Rea M.C."/>
            <person name="O'Sullivan O."/>
            <person name="Ritari J."/>
            <person name="Douillard F.P."/>
            <person name="Paul Ross R."/>
            <person name="Yang R."/>
            <person name="Briner A.E."/>
            <person name="Felis G.E."/>
            <person name="de Vos W.M."/>
            <person name="Barrangou R."/>
            <person name="Klaenhammer T.R."/>
            <person name="Caufield P.W."/>
            <person name="Cui Y."/>
            <person name="Zhang H."/>
            <person name="O'Toole P.W."/>
        </authorList>
    </citation>
    <scope>NUCLEOTIDE SEQUENCE [LARGE SCALE GENOMIC DNA]</scope>
    <source>
        <strain evidence="2 3">DSM 20505</strain>
    </source>
</reference>
<comment type="caution">
    <text evidence="2">The sequence shown here is derived from an EMBL/GenBank/DDBJ whole genome shotgun (WGS) entry which is preliminary data.</text>
</comment>
<organism evidence="2 3">
    <name type="scientific">Lacticaseibacillus sharpeae JCM 1186 = DSM 20505</name>
    <dbReference type="NCBI Taxonomy" id="1291052"/>
    <lineage>
        <taxon>Bacteria</taxon>
        <taxon>Bacillati</taxon>
        <taxon>Bacillota</taxon>
        <taxon>Bacilli</taxon>
        <taxon>Lactobacillales</taxon>
        <taxon>Lactobacillaceae</taxon>
        <taxon>Lacticaseibacillus</taxon>
    </lineage>
</organism>
<keyword evidence="1" id="KW-1133">Transmembrane helix</keyword>
<gene>
    <name evidence="2" type="ORF">FC18_GL001150</name>
</gene>
<feature type="transmembrane region" description="Helical" evidence="1">
    <location>
        <begin position="165"/>
        <end position="185"/>
    </location>
</feature>
<dbReference type="RefSeq" id="WP_056975599.1">
    <property type="nucleotide sequence ID" value="NZ_AYYO01000016.1"/>
</dbReference>